<dbReference type="InterPro" id="IPR001940">
    <property type="entry name" value="Peptidase_S1C"/>
</dbReference>
<feature type="compositionally biased region" description="Low complexity" evidence="3">
    <location>
        <begin position="139"/>
        <end position="150"/>
    </location>
</feature>
<evidence type="ECO:0000256" key="1">
    <source>
        <dbReference type="ARBA" id="ARBA00022670"/>
    </source>
</evidence>
<dbReference type="Proteomes" id="UP000293433">
    <property type="component" value="Unassembled WGS sequence"/>
</dbReference>
<keyword evidence="5" id="KW-1185">Reference proteome</keyword>
<dbReference type="PRINTS" id="PR00834">
    <property type="entry name" value="PROTEASES2C"/>
</dbReference>
<protein>
    <submittedName>
        <fullName evidence="4">Trypsin-like peptidase</fullName>
    </submittedName>
</protein>
<evidence type="ECO:0000256" key="2">
    <source>
        <dbReference type="ARBA" id="ARBA00022801"/>
    </source>
</evidence>
<organism evidence="4 5">
    <name type="scientific">Sphaerotilus mobilis</name>
    <dbReference type="NCBI Taxonomy" id="47994"/>
    <lineage>
        <taxon>Bacteria</taxon>
        <taxon>Pseudomonadati</taxon>
        <taxon>Pseudomonadota</taxon>
        <taxon>Betaproteobacteria</taxon>
        <taxon>Burkholderiales</taxon>
        <taxon>Sphaerotilaceae</taxon>
        <taxon>Sphaerotilus</taxon>
    </lineage>
</organism>
<gene>
    <name evidence="4" type="ORF">EV685_1754</name>
</gene>
<dbReference type="Gene3D" id="2.40.10.120">
    <property type="match status" value="1"/>
</dbReference>
<feature type="region of interest" description="Disordered" evidence="3">
    <location>
        <begin position="115"/>
        <end position="167"/>
    </location>
</feature>
<evidence type="ECO:0000313" key="4">
    <source>
        <dbReference type="EMBL" id="RZS57186.1"/>
    </source>
</evidence>
<dbReference type="Pfam" id="PF13365">
    <property type="entry name" value="Trypsin_2"/>
    <property type="match status" value="1"/>
</dbReference>
<keyword evidence="1" id="KW-0645">Protease</keyword>
<sequence>MAAEKAALPPASASSASVASVDGGPQPSVAARPGRRQRLQAWLVSPRALWSAWALLALIMLAGWQWQLRHAPPLITQQDIDRAVLETLETQPITAATRRAADKILPSVVRVVAQSDAREDTPSSQASGAPRQKPGAGGKARPAGKAAKPTAGDDEEDADSDHPRRGVGTGVVIVESGIILTNYHVIEGADRVTVTFWNGMESEARIVSVQPHQDLAVLKAVKLPDDLQPATLRGTGDLGLGDTVVAVGYPFGIGPSVSSGVVSGLDREFRSPEGRQTLTKLIQFDAAANPGNSGGPLVNAQGEVVGIVTAILNPTPARTFIGIGFAVPIESAAGAVGFPPF</sequence>
<accession>A0A4Q7LQN4</accession>
<dbReference type="GO" id="GO:0004252">
    <property type="term" value="F:serine-type endopeptidase activity"/>
    <property type="evidence" value="ECO:0007669"/>
    <property type="project" value="InterPro"/>
</dbReference>
<evidence type="ECO:0000256" key="3">
    <source>
        <dbReference type="SAM" id="MobiDB-lite"/>
    </source>
</evidence>
<keyword evidence="2" id="KW-0378">Hydrolase</keyword>
<comment type="caution">
    <text evidence="4">The sequence shown here is derived from an EMBL/GenBank/DDBJ whole genome shotgun (WGS) entry which is preliminary data.</text>
</comment>
<name>A0A4Q7LQN4_9BURK</name>
<dbReference type="EMBL" id="SGWV01000008">
    <property type="protein sequence ID" value="RZS57186.1"/>
    <property type="molecule type" value="Genomic_DNA"/>
</dbReference>
<dbReference type="AlphaFoldDB" id="A0A4Q7LQN4"/>
<dbReference type="PANTHER" id="PTHR43343:SF3">
    <property type="entry name" value="PROTEASE DO-LIKE 8, CHLOROPLASTIC"/>
    <property type="match status" value="1"/>
</dbReference>
<dbReference type="SUPFAM" id="SSF50494">
    <property type="entry name" value="Trypsin-like serine proteases"/>
    <property type="match status" value="1"/>
</dbReference>
<reference evidence="4 5" key="1">
    <citation type="submission" date="2019-02" db="EMBL/GenBank/DDBJ databases">
        <title>Genomic Encyclopedia of Type Strains, Phase IV (KMG-IV): sequencing the most valuable type-strain genomes for metagenomic binning, comparative biology and taxonomic classification.</title>
        <authorList>
            <person name="Goeker M."/>
        </authorList>
    </citation>
    <scope>NUCLEOTIDE SEQUENCE [LARGE SCALE GENOMIC DNA]</scope>
    <source>
        <strain evidence="4 5">DSM 10617</strain>
    </source>
</reference>
<feature type="compositionally biased region" description="Low complexity" evidence="3">
    <location>
        <begin position="1"/>
        <end position="20"/>
    </location>
</feature>
<dbReference type="InterPro" id="IPR009003">
    <property type="entry name" value="Peptidase_S1_PA"/>
</dbReference>
<dbReference type="GO" id="GO:0006508">
    <property type="term" value="P:proteolysis"/>
    <property type="evidence" value="ECO:0007669"/>
    <property type="project" value="UniProtKB-KW"/>
</dbReference>
<dbReference type="InterPro" id="IPR051201">
    <property type="entry name" value="Chloro_Bact_Ser_Proteases"/>
</dbReference>
<feature type="region of interest" description="Disordered" evidence="3">
    <location>
        <begin position="1"/>
        <end position="34"/>
    </location>
</feature>
<dbReference type="RefSeq" id="WP_420820817.1">
    <property type="nucleotide sequence ID" value="NZ_SGWV01000008.1"/>
</dbReference>
<evidence type="ECO:0000313" key="5">
    <source>
        <dbReference type="Proteomes" id="UP000293433"/>
    </source>
</evidence>
<proteinExistence type="predicted"/>
<dbReference type="PANTHER" id="PTHR43343">
    <property type="entry name" value="PEPTIDASE S12"/>
    <property type="match status" value="1"/>
</dbReference>